<keyword evidence="4" id="KW-1185">Reference proteome</keyword>
<accession>A0A016S818</accession>
<feature type="coiled-coil region" evidence="1">
    <location>
        <begin position="248"/>
        <end position="289"/>
    </location>
</feature>
<feature type="compositionally biased region" description="Basic and acidic residues" evidence="2">
    <location>
        <begin position="39"/>
        <end position="52"/>
    </location>
</feature>
<evidence type="ECO:0000313" key="4">
    <source>
        <dbReference type="Proteomes" id="UP000024635"/>
    </source>
</evidence>
<feature type="region of interest" description="Disordered" evidence="2">
    <location>
        <begin position="1"/>
        <end position="55"/>
    </location>
</feature>
<protein>
    <submittedName>
        <fullName evidence="3">Uncharacterized protein</fullName>
    </submittedName>
</protein>
<organism evidence="3 4">
    <name type="scientific">Ancylostoma ceylanicum</name>
    <dbReference type="NCBI Taxonomy" id="53326"/>
    <lineage>
        <taxon>Eukaryota</taxon>
        <taxon>Metazoa</taxon>
        <taxon>Ecdysozoa</taxon>
        <taxon>Nematoda</taxon>
        <taxon>Chromadorea</taxon>
        <taxon>Rhabditida</taxon>
        <taxon>Rhabditina</taxon>
        <taxon>Rhabditomorpha</taxon>
        <taxon>Strongyloidea</taxon>
        <taxon>Ancylostomatidae</taxon>
        <taxon>Ancylostomatinae</taxon>
        <taxon>Ancylostoma</taxon>
    </lineage>
</organism>
<evidence type="ECO:0000256" key="2">
    <source>
        <dbReference type="SAM" id="MobiDB-lite"/>
    </source>
</evidence>
<dbReference type="Proteomes" id="UP000024635">
    <property type="component" value="Unassembled WGS sequence"/>
</dbReference>
<dbReference type="AlphaFoldDB" id="A0A016S818"/>
<dbReference type="OrthoDB" id="5840813at2759"/>
<feature type="compositionally biased region" description="Basic and acidic residues" evidence="2">
    <location>
        <begin position="9"/>
        <end position="22"/>
    </location>
</feature>
<comment type="caution">
    <text evidence="3">The sequence shown here is derived from an EMBL/GenBank/DDBJ whole genome shotgun (WGS) entry which is preliminary data.</text>
</comment>
<name>A0A016S818_9BILA</name>
<dbReference type="EMBL" id="JARK01001613">
    <property type="protein sequence ID" value="EYB86566.1"/>
    <property type="molecule type" value="Genomic_DNA"/>
</dbReference>
<reference evidence="4" key="1">
    <citation type="journal article" date="2015" name="Nat. Genet.">
        <title>The genome and transcriptome of the zoonotic hookworm Ancylostoma ceylanicum identify infection-specific gene families.</title>
        <authorList>
            <person name="Schwarz E.M."/>
            <person name="Hu Y."/>
            <person name="Antoshechkin I."/>
            <person name="Miller M.M."/>
            <person name="Sternberg P.W."/>
            <person name="Aroian R.V."/>
        </authorList>
    </citation>
    <scope>NUCLEOTIDE SEQUENCE</scope>
    <source>
        <strain evidence="4">HY135</strain>
    </source>
</reference>
<keyword evidence="1" id="KW-0175">Coiled coil</keyword>
<proteinExistence type="predicted"/>
<gene>
    <name evidence="3" type="primary">Acey_s0277.g1137</name>
    <name evidence="3" type="ORF">Y032_0277g1137</name>
</gene>
<sequence>MSSNQKSSNDSRESAEMRSVKDEDQDQGSESGEPLNDAPSERRQSAEQEPKETCGSVARFARRELDYIAEMYVNNYEVFHRSSLGGGRAKEAVATKRKLLQQMAEHLSGIVDEKRTVMQIDQKIRDEIRQVKKYFRYKRQDMMGTPGYSREIRLSASQQYIADKLRAKPRLPGFFDDPELRPIEGFPNDFGLDYNPGCSATEYCASLTFPADTTSFAEQNSLSLEASLCGLGDQHRPKTHEINRAEALDDLQREALRAEIECSRARADAANEERRYWEEKRNLLALERRLLQQNRPDGELTRDRVAGAVEERLYWEERRRSLALKRQCMLDQMD</sequence>
<evidence type="ECO:0000313" key="3">
    <source>
        <dbReference type="EMBL" id="EYB86566.1"/>
    </source>
</evidence>
<evidence type="ECO:0000256" key="1">
    <source>
        <dbReference type="SAM" id="Coils"/>
    </source>
</evidence>